<evidence type="ECO:0000256" key="1">
    <source>
        <dbReference type="SAM" id="MobiDB-lite"/>
    </source>
</evidence>
<keyword evidence="3" id="KW-1185">Reference proteome</keyword>
<dbReference type="EMBL" id="CABPSI010000003">
    <property type="protein sequence ID" value="VVE09322.1"/>
    <property type="molecule type" value="Genomic_DNA"/>
</dbReference>
<feature type="compositionally biased region" description="Basic residues" evidence="1">
    <location>
        <begin position="519"/>
        <end position="532"/>
    </location>
</feature>
<proteinExistence type="predicted"/>
<name>A0A5E4VAN1_9BURK</name>
<organism evidence="2 3">
    <name type="scientific">Pandoraea iniqua</name>
    <dbReference type="NCBI Taxonomy" id="2508288"/>
    <lineage>
        <taxon>Bacteria</taxon>
        <taxon>Pseudomonadati</taxon>
        <taxon>Pseudomonadota</taxon>
        <taxon>Betaproteobacteria</taxon>
        <taxon>Burkholderiales</taxon>
        <taxon>Burkholderiaceae</taxon>
        <taxon>Pandoraea</taxon>
    </lineage>
</organism>
<feature type="compositionally biased region" description="Basic and acidic residues" evidence="1">
    <location>
        <begin position="7"/>
        <end position="21"/>
    </location>
</feature>
<dbReference type="Proteomes" id="UP000333828">
    <property type="component" value="Unassembled WGS sequence"/>
</dbReference>
<feature type="region of interest" description="Disordered" evidence="1">
    <location>
        <begin position="421"/>
        <end position="532"/>
    </location>
</feature>
<reference evidence="2 3" key="1">
    <citation type="submission" date="2019-08" db="EMBL/GenBank/DDBJ databases">
        <authorList>
            <person name="Peeters C."/>
        </authorList>
    </citation>
    <scope>NUCLEOTIDE SEQUENCE [LARGE SCALE GENOMIC DNA]</scope>
    <source>
        <strain evidence="2 3">LMG 31115</strain>
    </source>
</reference>
<evidence type="ECO:0000313" key="2">
    <source>
        <dbReference type="EMBL" id="VVE09322.1"/>
    </source>
</evidence>
<protein>
    <submittedName>
        <fullName evidence="2">Uncharacterized protein</fullName>
    </submittedName>
</protein>
<feature type="region of interest" description="Disordered" evidence="1">
    <location>
        <begin position="1"/>
        <end position="40"/>
    </location>
</feature>
<gene>
    <name evidence="2" type="ORF">PIN31115_02531</name>
</gene>
<evidence type="ECO:0000313" key="3">
    <source>
        <dbReference type="Proteomes" id="UP000333828"/>
    </source>
</evidence>
<dbReference type="AlphaFoldDB" id="A0A5E4VAN1"/>
<accession>A0A5E4VAN1</accession>
<sequence length="532" mass="57425">MGTYLDGGDRDSQARNQHDPSGHCACGGTAKTFEDQSPRGVAQRKLNHLIAQSPRTQQFAALQSFSAAPPIQRKVYRLRTSGRKWVSTELPEQTFDTQEQALAAEKKKLSDDAQAEAARALEERPAVNFQFVPPTSAPPTITDPTSLALHQHRAHFGPLLTTGGHVHREQVSALLPSSSAPPSITKDTAFTGKDTNAAILTSGPGDVRHVFGPTGNSTSLDDLPGTDPFAFHKSHIFKQGQPPEGVTLPDGRKKAHAEANAVHSQGFKGAVKKNASDLSFVAEAMGIDLSNLEDEDHLIAALGLPPVTTDIVENRTSCGSRGGSGYAGGCNQEMADTVPRYQSELDTHLPPGFSFLATQTGLATFGVSAAGSYRHEGNPGIITGAGGRIGTHHAFDWKTGQARHPKENLQAYYARAYAHDHEHEHEAQADDVDEEEDVEENDDAGDTLVPGTRGKRTLKSNAEDHLRGTTAPARVKKRGKFTETEDEPEPPPDHDHDHDHDDSKEEARDDTPPAPPPRRVVRRPRSKGGKKK</sequence>
<feature type="compositionally biased region" description="Acidic residues" evidence="1">
    <location>
        <begin position="429"/>
        <end position="445"/>
    </location>
</feature>
<feature type="compositionally biased region" description="Basic and acidic residues" evidence="1">
    <location>
        <begin position="491"/>
        <end position="511"/>
    </location>
</feature>